<feature type="compositionally biased region" description="Basic and acidic residues" evidence="11">
    <location>
        <begin position="1375"/>
        <end position="1387"/>
    </location>
</feature>
<evidence type="ECO:0000256" key="5">
    <source>
        <dbReference type="ARBA" id="ARBA00022771"/>
    </source>
</evidence>
<dbReference type="Pfam" id="PF13878">
    <property type="entry name" value="zf-C2H2_3"/>
    <property type="match status" value="1"/>
</dbReference>
<feature type="region of interest" description="Disordered" evidence="11">
    <location>
        <begin position="1845"/>
        <end position="1918"/>
    </location>
</feature>
<evidence type="ECO:0000313" key="14">
    <source>
        <dbReference type="Ensembl" id="ENSENLP00000043978.1"/>
    </source>
</evidence>
<dbReference type="GO" id="GO:0000785">
    <property type="term" value="C:chromatin"/>
    <property type="evidence" value="ECO:0007669"/>
    <property type="project" value="TreeGrafter"/>
</dbReference>
<feature type="region of interest" description="Disordered" evidence="11">
    <location>
        <begin position="1"/>
        <end position="184"/>
    </location>
</feature>
<feature type="region of interest" description="Disordered" evidence="11">
    <location>
        <begin position="1375"/>
        <end position="1440"/>
    </location>
</feature>
<dbReference type="GO" id="GO:0008270">
    <property type="term" value="F:zinc ion binding"/>
    <property type="evidence" value="ECO:0007669"/>
    <property type="project" value="UniProtKB-KW"/>
</dbReference>
<feature type="compositionally biased region" description="Polar residues" evidence="11">
    <location>
        <begin position="829"/>
        <end position="844"/>
    </location>
</feature>
<dbReference type="Pfam" id="PF13880">
    <property type="entry name" value="Acetyltransf_13"/>
    <property type="match status" value="1"/>
</dbReference>
<feature type="domain" description="N-acetyltransferase ESCO zinc-finger" evidence="12">
    <location>
        <begin position="2417"/>
        <end position="2456"/>
    </location>
</feature>
<feature type="compositionally biased region" description="Polar residues" evidence="11">
    <location>
        <begin position="493"/>
        <end position="503"/>
    </location>
</feature>
<feature type="compositionally biased region" description="Low complexity" evidence="11">
    <location>
        <begin position="1798"/>
        <end position="1814"/>
    </location>
</feature>
<protein>
    <submittedName>
        <fullName evidence="14">Protein MLP1 homolog</fullName>
    </submittedName>
</protein>
<feature type="compositionally biased region" description="Basic and acidic residues" evidence="11">
    <location>
        <begin position="2370"/>
        <end position="2384"/>
    </location>
</feature>
<dbReference type="Ensembl" id="ENSENLT00000045075.1">
    <property type="protein sequence ID" value="ENSENLP00000043978.1"/>
    <property type="gene ID" value="ENSENLG00000018747.1"/>
</dbReference>
<feature type="compositionally biased region" description="Low complexity" evidence="11">
    <location>
        <begin position="2332"/>
        <end position="2350"/>
    </location>
</feature>
<feature type="region of interest" description="Disordered" evidence="11">
    <location>
        <begin position="1717"/>
        <end position="1814"/>
    </location>
</feature>
<reference evidence="14" key="1">
    <citation type="submission" date="2021-04" db="EMBL/GenBank/DDBJ databases">
        <authorList>
            <consortium name="Wellcome Sanger Institute Data Sharing"/>
        </authorList>
    </citation>
    <scope>NUCLEOTIDE SEQUENCE [LARGE SCALE GENOMIC DNA]</scope>
</reference>
<feature type="compositionally biased region" description="Low complexity" evidence="11">
    <location>
        <begin position="2073"/>
        <end position="2089"/>
    </location>
</feature>
<organism evidence="14 15">
    <name type="scientific">Echeneis naucrates</name>
    <name type="common">Live sharksucker</name>
    <dbReference type="NCBI Taxonomy" id="173247"/>
    <lineage>
        <taxon>Eukaryota</taxon>
        <taxon>Metazoa</taxon>
        <taxon>Chordata</taxon>
        <taxon>Craniata</taxon>
        <taxon>Vertebrata</taxon>
        <taxon>Euteleostomi</taxon>
        <taxon>Actinopterygii</taxon>
        <taxon>Neopterygii</taxon>
        <taxon>Teleostei</taxon>
        <taxon>Neoteleostei</taxon>
        <taxon>Acanthomorphata</taxon>
        <taxon>Carangaria</taxon>
        <taxon>Carangiformes</taxon>
        <taxon>Echeneidae</taxon>
        <taxon>Echeneis</taxon>
    </lineage>
</organism>
<name>A0A665WJ24_ECHNA</name>
<keyword evidence="4" id="KW-0479">Metal-binding</keyword>
<evidence type="ECO:0000313" key="15">
    <source>
        <dbReference type="Proteomes" id="UP000472264"/>
    </source>
</evidence>
<dbReference type="GO" id="GO:0007064">
    <property type="term" value="P:mitotic sister chromatid cohesion"/>
    <property type="evidence" value="ECO:0007669"/>
    <property type="project" value="TreeGrafter"/>
</dbReference>
<feature type="compositionally biased region" description="Polar residues" evidence="11">
    <location>
        <begin position="2286"/>
        <end position="2319"/>
    </location>
</feature>
<feature type="compositionally biased region" description="Polar residues" evidence="11">
    <location>
        <begin position="2189"/>
        <end position="2232"/>
    </location>
</feature>
<feature type="region of interest" description="Disordered" evidence="11">
    <location>
        <begin position="211"/>
        <end position="235"/>
    </location>
</feature>
<gene>
    <name evidence="14" type="primary">LOC115061060</name>
</gene>
<evidence type="ECO:0000256" key="1">
    <source>
        <dbReference type="ARBA" id="ARBA00004123"/>
    </source>
</evidence>
<dbReference type="GO" id="GO:0005634">
    <property type="term" value="C:nucleus"/>
    <property type="evidence" value="ECO:0007669"/>
    <property type="project" value="UniProtKB-SubCell"/>
</dbReference>
<sequence length="2659" mass="287865">MPAPKRGPAPHDSQPKMRKLDEDGEALPSKTAPATINRALKTGHTQEKAAAPRTKKKLSTSAEEGNKPAKSSKQSSPPKDSSNTVSDPPLKKAKLLNATSASCGEAPSQKASSKTPLKRAASTESDDDLSSDGSKVDLFRERDDGDKARCIRKYSNKTKRKPEESPSDPQETSQGLPSAPTDLIQMDHNYGRFSDLPKIQTTVEAEAHNEIKESVMSVTDPETQEKTENAHVDSKETSVCLLGSTKTSIISERAVEESKNEELKNLESEKLVENETLPLSREILHTVTATAADAPCIMPKAKENEDNAESPKSQKDVDDKTLVLSVETLCSGSGEFNMSCGIGADQADEKTGSAFRPESQTDVSSETATKEETTESVSEGMKVKTKEGEHEMKGASEAAGVSVECKDTSKVDKLMSHQTNSAPEEILVDNSNPESQTDLSVKIQVTFNEESKSVHMANQVPDKFTSSCDADVNKVVRKSEEKLEESEMKGVGVQSTQSVSDPGSLVQVQLSHDVTDKMTDSCSEILTPDCGNGLADREQKQMEVLSECVTVPAGQKDMDMGYKITEGLSDSAVRVAEEKLASHKVKDVITEIPADLKGDVTIANSTTAEKGEMDFEYAIAPNGQIKVDTQAVLTSRQEISIPASAVETQSQKSQEVCEPVTGIATEYKKGHMVEDPKMMEIDSTSLSEISHQAPQLEIQNEKEQQSELTPDIYAEVHQVIMTDNSEKKENYDSKNSECAGELQNKVEIQTVTSEMCDPDPTPTLEMKRRDSAEVSEPIGGLLQMSDEGHANCHELDTQCVSAPEDETEVAMQATAPLVELSNVTSTVEVQKQTNQEVSEPTSDPSGELQENRVVKNSEFVENEIVLNSEPAAAVESQIEMETCANLTTDNSNSAPSVETHKTRVVMSEVISDMSPTVEVKSQAVSGHTSHIPTDAHDKLLMEKAQNGKNEHKMNFEFVAAPDNQIGLEMQTTSTSETSDPASSVVEIDPKNQNEVEMDTTITQEVSNVAPTVETQDHDSHYVEPDPPAEYVTGPDNQMKMEMQVLLTSEISEGEIQTHTNQEDIEPRRDTPEKVEDSQKIPTNECTEKEDQAATGCVSATESTVEMEAQTTPEEICNPMTEVEPQNYRSQEVTELTTDSEFQKDAVIASTESNKNNEAITECVDATESQTEMNVETTATQEEISDPGSMVETQDQGSEEVSTDNDVQRDLGCGSCRDKENEDQPIDQFVDVPEIQTNMDNSAAPEDVSHPAPAAEQQNYMEEVTENTTALPLPVTNLENKVNENMIGIQPRAEYIQGDTAVIRGSIETVDSALEEESGKKLINEAKEAAVVISSDKFDKSVVIEGQAAGPGSSEVIVCDQPDDSDVVIQPSEEQIKMVDESEVRPHENQIVYEPISSPESNDGRETSTASEKHDGVSLLGINSTEPQQIKEDASNYEDSEDISDPIVENVKEQFCVSDSEAVVEMEVLNNSVSESRLPAQLEQSSMDVDVKQVEMIGSSDDTNAPDGRSEAAAETSERSSFPLCVSDAEFSEQVQDNVGLQERADVTVTTTTAPAVAEISGGASEEYVILEPVPESEIPFDIVTQAAAESGLSASLSEEINPDSGLVGEEETLLNGSQPTVCPDTDVCATLTSSDEAKENRVRAEISTTEGFEVQNSDQCKQSSSDMMDVNTTEADTANSHAEECNSVVMEKDEGSLNIQEVQILEDIEIGREIVVAEEENEEDSDVKIIEKPPETLDAVPSKKGDEKVNEKSKDESSGTNLKQNSTSAEKAEIDKKTNEPEKPKKQEMNTQARTKARLAALAEQKAAASKRAANRQQLNLLALCQEIAEDIATDSMLLKRIEEEKQAAAAKSEASKKESPVTVAVTAQDPDAANVATPAGPEESSASVAPAPEASAPQPSTADLAEAKPDAEPQKRRFFITQISVPLKAHEKKKLTRYQRLRQVELQREKMSWARVKKLKSDQANQMFSDMDWQPPLSAMSSLSPSPVTTPPPPSATPSKPSLPPSPTTTSKPATPTTEVPKLEPKAEPIKPEPTNTEITKPAPAKTETPKPEVPKTDAPTTETRRVTRQSKAQAAKAAPTPKLAPKATRSGSKRTLPAVPPPMPNGLNQKQKPVEYKPYRPRPKYSPDDFELDDDPLPAAPVRPNPQSRPTALARPNPQSNLVAQPTPQPKPTVSSQLHPNQAKLKAQTTPAGPQTSGQSKPNISAQLKPASSQSKPAVATPLQSKSTLTPAVPSKLVPTAKAPLKSPVLMTPQLNAVSAQGQQKPAASTPPQLKITAGGVAAQSKQSAPVTPQPAVSTASETKPNAASLCQKTTNPPACGDGKCKATADPLSSTPTSSLSSDGSVKVSEGKQQCEQKPAVAGVGPSSEDKTAEGTLEKPYQEEGNSQNGGTTLSDACLQREVKKLKDADKDGTQTIIDAGQKHFGAVACSVCGMLYSAANPEDESQHLLFHNQFVSAVKYVGWKKERILGEYPDGKIILVLPDDPKYALKKVEEIREMVDNDLGFQQVETKCPSQTKTFLFISNDKKVAGCLIAEHIQEGYRVIEEPIPEGSEREKVMFERQRAWCCSTTPEPAICGISRIWVVNMMRRQGIASRMLECLRNNFIYGSYLSKDEIAFSDPTPDGKLFATNYFGTSQFLVYNFVSGQHSSQPKTDAV</sequence>
<feature type="region of interest" description="Disordered" evidence="11">
    <location>
        <begin position="481"/>
        <end position="503"/>
    </location>
</feature>
<evidence type="ECO:0000256" key="6">
    <source>
        <dbReference type="ARBA" id="ARBA00022833"/>
    </source>
</evidence>
<proteinExistence type="inferred from homology"/>
<reference evidence="14" key="3">
    <citation type="submission" date="2025-09" db="UniProtKB">
        <authorList>
            <consortium name="Ensembl"/>
        </authorList>
    </citation>
    <scope>IDENTIFICATION</scope>
</reference>
<keyword evidence="7" id="KW-0539">Nucleus</keyword>
<keyword evidence="8" id="KW-0131">Cell cycle</keyword>
<feature type="region of interest" description="Disordered" evidence="11">
    <location>
        <begin position="1053"/>
        <end position="1094"/>
    </location>
</feature>
<feature type="compositionally biased region" description="Basic and acidic residues" evidence="11">
    <location>
        <begin position="381"/>
        <end position="394"/>
    </location>
</feature>
<feature type="region of interest" description="Disordered" evidence="11">
    <location>
        <begin position="829"/>
        <end position="848"/>
    </location>
</feature>
<dbReference type="GO" id="GO:0061733">
    <property type="term" value="F:protein-lysine-acetyltransferase activity"/>
    <property type="evidence" value="ECO:0007669"/>
    <property type="project" value="TreeGrafter"/>
</dbReference>
<feature type="compositionally biased region" description="Basic and acidic residues" evidence="11">
    <location>
        <begin position="1507"/>
        <end position="1517"/>
    </location>
</feature>
<dbReference type="InterPro" id="IPR028005">
    <property type="entry name" value="AcTrfase_ESCO_Znf_dom"/>
</dbReference>
<feature type="compositionally biased region" description="Basic and acidic residues" evidence="11">
    <location>
        <begin position="134"/>
        <end position="149"/>
    </location>
</feature>
<feature type="compositionally biased region" description="Low complexity" evidence="11">
    <location>
        <begin position="68"/>
        <end position="82"/>
    </location>
</feature>
<evidence type="ECO:0000259" key="13">
    <source>
        <dbReference type="Pfam" id="PF13880"/>
    </source>
</evidence>
<feature type="compositionally biased region" description="Basic and acidic residues" evidence="11">
    <location>
        <begin position="1726"/>
        <end position="1757"/>
    </location>
</feature>
<feature type="compositionally biased region" description="Polar residues" evidence="11">
    <location>
        <begin position="2255"/>
        <end position="2274"/>
    </location>
</feature>
<evidence type="ECO:0000259" key="12">
    <source>
        <dbReference type="Pfam" id="PF13878"/>
    </source>
</evidence>
<feature type="region of interest" description="Disordered" evidence="11">
    <location>
        <begin position="1950"/>
        <end position="2396"/>
    </location>
</feature>
<feature type="compositionally biased region" description="Basic and acidic residues" evidence="11">
    <location>
        <begin position="2022"/>
        <end position="2032"/>
    </location>
</feature>
<keyword evidence="3" id="KW-0808">Transferase</keyword>
<feature type="compositionally biased region" description="Basic residues" evidence="11">
    <location>
        <begin position="150"/>
        <end position="160"/>
    </location>
</feature>
<evidence type="ECO:0000256" key="2">
    <source>
        <dbReference type="ARBA" id="ARBA00005816"/>
    </source>
</evidence>
<evidence type="ECO:0000256" key="4">
    <source>
        <dbReference type="ARBA" id="ARBA00022723"/>
    </source>
</evidence>
<keyword evidence="15" id="KW-1185">Reference proteome</keyword>
<feature type="compositionally biased region" description="Basic and acidic residues" evidence="11">
    <location>
        <begin position="1060"/>
        <end position="1078"/>
    </location>
</feature>
<dbReference type="InterPro" id="IPR028009">
    <property type="entry name" value="ESCO_Acetyltransf_dom"/>
</dbReference>
<reference evidence="14" key="2">
    <citation type="submission" date="2025-08" db="UniProtKB">
        <authorList>
            <consortium name="Ensembl"/>
        </authorList>
    </citation>
    <scope>IDENTIFICATION</scope>
</reference>
<feature type="compositionally biased region" description="Polar residues" evidence="11">
    <location>
        <begin position="2159"/>
        <end position="2182"/>
    </location>
</feature>
<feature type="compositionally biased region" description="Polar residues" evidence="11">
    <location>
        <begin position="2386"/>
        <end position="2396"/>
    </location>
</feature>
<comment type="catalytic activity">
    <reaction evidence="10">
        <text>L-lysyl-[protein] + acetyl-CoA = N(6)-acetyl-L-lysyl-[protein] + CoA + H(+)</text>
        <dbReference type="Rhea" id="RHEA:45948"/>
        <dbReference type="Rhea" id="RHEA-COMP:9752"/>
        <dbReference type="Rhea" id="RHEA-COMP:10731"/>
        <dbReference type="ChEBI" id="CHEBI:15378"/>
        <dbReference type="ChEBI" id="CHEBI:29969"/>
        <dbReference type="ChEBI" id="CHEBI:57287"/>
        <dbReference type="ChEBI" id="CHEBI:57288"/>
        <dbReference type="ChEBI" id="CHEBI:61930"/>
    </reaction>
</comment>
<dbReference type="InParanoid" id="A0A665WJ24"/>
<feature type="compositionally biased region" description="Basic and acidic residues" evidence="11">
    <location>
        <begin position="1401"/>
        <end position="1415"/>
    </location>
</feature>
<evidence type="ECO:0000256" key="3">
    <source>
        <dbReference type="ARBA" id="ARBA00022679"/>
    </source>
</evidence>
<evidence type="ECO:0000256" key="8">
    <source>
        <dbReference type="ARBA" id="ARBA00023306"/>
    </source>
</evidence>
<evidence type="ECO:0000256" key="10">
    <source>
        <dbReference type="ARBA" id="ARBA00047902"/>
    </source>
</evidence>
<feature type="compositionally biased region" description="Basic and acidic residues" evidence="11">
    <location>
        <begin position="223"/>
        <end position="235"/>
    </location>
</feature>
<feature type="compositionally biased region" description="Low complexity" evidence="11">
    <location>
        <begin position="1976"/>
        <end position="1988"/>
    </location>
</feature>
<feature type="compositionally biased region" description="Pro residues" evidence="11">
    <location>
        <begin position="1989"/>
        <end position="2008"/>
    </location>
</feature>
<feature type="compositionally biased region" description="Basic and acidic residues" evidence="11">
    <location>
        <begin position="1770"/>
        <end position="1788"/>
    </location>
</feature>
<feature type="compositionally biased region" description="Polar residues" evidence="11">
    <location>
        <begin position="1167"/>
        <end position="1181"/>
    </location>
</feature>
<evidence type="ECO:0000256" key="11">
    <source>
        <dbReference type="SAM" id="MobiDB-lite"/>
    </source>
</evidence>
<dbReference type="OMA" id="HKNHEIN"/>
<keyword evidence="9" id="KW-0012">Acyltransferase</keyword>
<keyword evidence="5" id="KW-0863">Zinc-finger</keyword>
<feature type="compositionally biased region" description="Polar residues" evidence="11">
    <location>
        <begin position="1758"/>
        <end position="1769"/>
    </location>
</feature>
<feature type="compositionally biased region" description="Polar residues" evidence="11">
    <location>
        <begin position="167"/>
        <end position="176"/>
    </location>
</feature>
<comment type="similarity">
    <text evidence="2">Belongs to the acetyltransferase family. ECO subfamily.</text>
</comment>
<feature type="compositionally biased region" description="Basic and acidic residues" evidence="11">
    <location>
        <begin position="1906"/>
        <end position="1916"/>
    </location>
</feature>
<dbReference type="PANTHER" id="PTHR45884:SF1">
    <property type="entry name" value="N-ACETYLTRANSFERASE ESCO1"/>
    <property type="match status" value="1"/>
</dbReference>
<feature type="region of interest" description="Disordered" evidence="11">
    <location>
        <begin position="1167"/>
        <end position="1227"/>
    </location>
</feature>
<feature type="domain" description="N-acetyltransferase ESCO acetyl-transferase" evidence="13">
    <location>
        <begin position="2575"/>
        <end position="2643"/>
    </location>
</feature>
<dbReference type="PANTHER" id="PTHR45884">
    <property type="entry name" value="N-ACETYLTRANSFERASE ECO"/>
    <property type="match status" value="1"/>
</dbReference>
<dbReference type="Proteomes" id="UP000472264">
    <property type="component" value="Chromosome 20"/>
</dbReference>
<evidence type="ECO:0000256" key="7">
    <source>
        <dbReference type="ARBA" id="ARBA00023242"/>
    </source>
</evidence>
<feature type="compositionally biased region" description="Low complexity" evidence="11">
    <location>
        <begin position="2009"/>
        <end position="2019"/>
    </location>
</feature>
<comment type="subcellular location">
    <subcellularLocation>
        <location evidence="1">Nucleus</location>
    </subcellularLocation>
</comment>
<evidence type="ECO:0000256" key="9">
    <source>
        <dbReference type="ARBA" id="ARBA00023315"/>
    </source>
</evidence>
<feature type="compositionally biased region" description="Low complexity" evidence="11">
    <location>
        <begin position="1879"/>
        <end position="1901"/>
    </location>
</feature>
<accession>A0A665WJ24</accession>
<keyword evidence="6" id="KW-0862">Zinc</keyword>
<feature type="region of interest" description="Disordered" evidence="11">
    <location>
        <begin position="348"/>
        <end position="404"/>
    </location>
</feature>
<feature type="region of interest" description="Disordered" evidence="11">
    <location>
        <begin position="1496"/>
        <end position="1520"/>
    </location>
</feature>